<accession>A0AAN7P3X9</accession>
<dbReference type="AlphaFoldDB" id="A0AAN7P3X9"/>
<evidence type="ECO:0000313" key="1">
    <source>
        <dbReference type="EMBL" id="KAK4880045.1"/>
    </source>
</evidence>
<gene>
    <name evidence="1" type="ORF">RN001_008191</name>
</gene>
<comment type="caution">
    <text evidence="1">The sequence shown here is derived from an EMBL/GenBank/DDBJ whole genome shotgun (WGS) entry which is preliminary data.</text>
</comment>
<evidence type="ECO:0000313" key="2">
    <source>
        <dbReference type="Proteomes" id="UP001353858"/>
    </source>
</evidence>
<protein>
    <submittedName>
        <fullName evidence="1">Uncharacterized protein</fullName>
    </submittedName>
</protein>
<reference evidence="2" key="1">
    <citation type="submission" date="2023-01" db="EMBL/GenBank/DDBJ databases">
        <title>Key to firefly adult light organ development and bioluminescence: homeobox transcription factors regulate luciferase expression and transportation to peroxisome.</title>
        <authorList>
            <person name="Fu X."/>
        </authorList>
    </citation>
    <scope>NUCLEOTIDE SEQUENCE [LARGE SCALE GENOMIC DNA]</scope>
</reference>
<keyword evidence="2" id="KW-1185">Reference proteome</keyword>
<sequence>MCMFDKTGAKDDNLKYWLCEDVHTYDASAANVEVKTVLNRLKRRAEETVEPTDRVINQYIADLTQASQAVPPSYTALRKIISKKRNEMHAVPTNPANLEAELFDRLDNYNDAFTIINNIELT</sequence>
<organism evidence="1 2">
    <name type="scientific">Aquatica leii</name>
    <dbReference type="NCBI Taxonomy" id="1421715"/>
    <lineage>
        <taxon>Eukaryota</taxon>
        <taxon>Metazoa</taxon>
        <taxon>Ecdysozoa</taxon>
        <taxon>Arthropoda</taxon>
        <taxon>Hexapoda</taxon>
        <taxon>Insecta</taxon>
        <taxon>Pterygota</taxon>
        <taxon>Neoptera</taxon>
        <taxon>Endopterygota</taxon>
        <taxon>Coleoptera</taxon>
        <taxon>Polyphaga</taxon>
        <taxon>Elateriformia</taxon>
        <taxon>Elateroidea</taxon>
        <taxon>Lampyridae</taxon>
        <taxon>Luciolinae</taxon>
        <taxon>Aquatica</taxon>
    </lineage>
</organism>
<proteinExistence type="predicted"/>
<name>A0AAN7P3X9_9COLE</name>
<dbReference type="EMBL" id="JARPUR010000003">
    <property type="protein sequence ID" value="KAK4880045.1"/>
    <property type="molecule type" value="Genomic_DNA"/>
</dbReference>
<dbReference type="Proteomes" id="UP001353858">
    <property type="component" value="Unassembled WGS sequence"/>
</dbReference>